<feature type="compositionally biased region" description="Polar residues" evidence="1">
    <location>
        <begin position="55"/>
        <end position="70"/>
    </location>
</feature>
<reference evidence="3" key="1">
    <citation type="submission" date="2013-09" db="EMBL/GenBank/DDBJ databases">
        <title>The Genome Sequence of Anopheles maculatus species B.</title>
        <authorList>
            <consortium name="The Broad Institute Genomics Platform"/>
            <person name="Neafsey D.E."/>
            <person name="Besansky N."/>
            <person name="Howell P."/>
            <person name="Walton C."/>
            <person name="Young S.K."/>
            <person name="Zeng Q."/>
            <person name="Gargeya S."/>
            <person name="Fitzgerald M."/>
            <person name="Haas B."/>
            <person name="Abouelleil A."/>
            <person name="Allen A.W."/>
            <person name="Alvarado L."/>
            <person name="Arachchi H.M."/>
            <person name="Berlin A.M."/>
            <person name="Chapman S.B."/>
            <person name="Gainer-Dewar J."/>
            <person name="Goldberg J."/>
            <person name="Griggs A."/>
            <person name="Gujja S."/>
            <person name="Hansen M."/>
            <person name="Howarth C."/>
            <person name="Imamovic A."/>
            <person name="Ireland A."/>
            <person name="Larimer J."/>
            <person name="McCowan C."/>
            <person name="Murphy C."/>
            <person name="Pearson M."/>
            <person name="Poon T.W."/>
            <person name="Priest M."/>
            <person name="Roberts A."/>
            <person name="Saif S."/>
            <person name="Shea T."/>
            <person name="Sisk P."/>
            <person name="Sykes S."/>
            <person name="Wortman J."/>
            <person name="Nusbaum C."/>
            <person name="Birren B."/>
        </authorList>
    </citation>
    <scope>NUCLEOTIDE SEQUENCE [LARGE SCALE GENOMIC DNA]</scope>
    <source>
        <strain evidence="3">maculatus3</strain>
    </source>
</reference>
<dbReference type="VEuPathDB" id="VectorBase:AMAM007205"/>
<feature type="compositionally biased region" description="Low complexity" evidence="1">
    <location>
        <begin position="19"/>
        <end position="42"/>
    </location>
</feature>
<evidence type="ECO:0000313" key="2">
    <source>
        <dbReference type="EnsemblMetazoa" id="AMAM007205-PA"/>
    </source>
</evidence>
<accession>A0A182SI05</accession>
<protein>
    <submittedName>
        <fullName evidence="2">Uncharacterized protein</fullName>
    </submittedName>
</protein>
<feature type="region of interest" description="Disordered" evidence="1">
    <location>
        <begin position="1"/>
        <end position="90"/>
    </location>
</feature>
<feature type="compositionally biased region" description="Polar residues" evidence="1">
    <location>
        <begin position="1"/>
        <end position="18"/>
    </location>
</feature>
<evidence type="ECO:0000313" key="3">
    <source>
        <dbReference type="Proteomes" id="UP000075901"/>
    </source>
</evidence>
<dbReference type="AlphaFoldDB" id="A0A182SI05"/>
<organism evidence="2 3">
    <name type="scientific">Anopheles maculatus</name>
    <dbReference type="NCBI Taxonomy" id="74869"/>
    <lineage>
        <taxon>Eukaryota</taxon>
        <taxon>Metazoa</taxon>
        <taxon>Ecdysozoa</taxon>
        <taxon>Arthropoda</taxon>
        <taxon>Hexapoda</taxon>
        <taxon>Insecta</taxon>
        <taxon>Pterygota</taxon>
        <taxon>Neoptera</taxon>
        <taxon>Endopterygota</taxon>
        <taxon>Diptera</taxon>
        <taxon>Nematocera</taxon>
        <taxon>Culicoidea</taxon>
        <taxon>Culicidae</taxon>
        <taxon>Anophelinae</taxon>
        <taxon>Anopheles</taxon>
        <taxon>Anopheles maculatus group</taxon>
    </lineage>
</organism>
<reference evidence="2" key="2">
    <citation type="submission" date="2020-05" db="UniProtKB">
        <authorList>
            <consortium name="EnsemblMetazoa"/>
        </authorList>
    </citation>
    <scope>IDENTIFICATION</scope>
    <source>
        <strain evidence="2">maculatus3</strain>
    </source>
</reference>
<evidence type="ECO:0000256" key="1">
    <source>
        <dbReference type="SAM" id="MobiDB-lite"/>
    </source>
</evidence>
<keyword evidence="3" id="KW-1185">Reference proteome</keyword>
<sequence length="518" mass="56936">MDQPSTSSGQAPAQGNTPSSSGSNEGNNNILPQANLPAAANPQPGPSRAEADPSRSGQNIGPMSNVFQGSTSGGYRLTPGDRKPDGSAKLPPSLLVLKAIFDKPICEAGPEGAETYSVPGPRYTMGDHTRSMVTQFLADPLYLMGYTYTITDASGNKTEGDNTRVDATAQLVNVVSSQSKHLTYPNLSPNGQDWYDFARVVSYNRMSTMRSLMPNAYAVDQGSAIILMKQNMRNTFNAVYDEDFVLRAMLLWMSYVPGDMFTDRSTCLSSLRYGSNEVTYVSTQIQQTNQRGNIDNNVLQIPLADNTIKLFLLPLDAYVGLRSNHDISRGDRYRGVPVMDAVIIPVRATDITAEWILPYVMCHKTTSFWNHSITHSYSVKDDRAASDDEVLVTAMPRASMVRVHGKYQFVVLVVVDMNSVSCPDSLMFRGVEEIRFGNFSYGKLSEDIFTYLGAHGDEPMAPPLYILRTCLEQTCADTSYEDAYARCLAMVSELCFGLPLRVPPRVVPTYSLRSGQPS</sequence>
<dbReference type="Proteomes" id="UP000075901">
    <property type="component" value="Unassembled WGS sequence"/>
</dbReference>
<proteinExistence type="predicted"/>
<name>A0A182SI05_9DIPT</name>
<dbReference type="EnsemblMetazoa" id="AMAM007205-RA">
    <property type="protein sequence ID" value="AMAM007205-PA"/>
    <property type="gene ID" value="AMAM007205"/>
</dbReference>